<sequence>MKSLSRERCTAEKIRQSACTQAFLQNTVCQEQEIQINNQVKGLCEGEHTCEVAANNDFMAKAGTTICPNVYKYLEIKYRCTPRTSYPNMVDNGSDNSQSVSEVITAGGGGMGSSTSVSTVTSSSSSSSSSVPELTVQEHENTQPVTTATSQASVTPINAHNDTTGNDITEEVTQSEGATDVITETFPENTASSQASEVNETFKKSETPVRPEESGDEPSEDDDEEESASGEWGEFDQQRDVVYDADRR</sequence>
<comment type="caution">
    <text evidence="3">The sequence shown here is derived from an EMBL/GenBank/DDBJ whole genome shotgun (WGS) entry which is preliminary data.</text>
</comment>
<evidence type="ECO:0000313" key="3">
    <source>
        <dbReference type="EMBL" id="KAJ7337952.1"/>
    </source>
</evidence>
<dbReference type="Proteomes" id="UP001163046">
    <property type="component" value="Unassembled WGS sequence"/>
</dbReference>
<feature type="region of interest" description="Disordered" evidence="1">
    <location>
        <begin position="91"/>
        <end position="248"/>
    </location>
</feature>
<reference evidence="3" key="1">
    <citation type="submission" date="2023-01" db="EMBL/GenBank/DDBJ databases">
        <title>Genome assembly of the deep-sea coral Lophelia pertusa.</title>
        <authorList>
            <person name="Herrera S."/>
            <person name="Cordes E."/>
        </authorList>
    </citation>
    <scope>NUCLEOTIDE SEQUENCE</scope>
    <source>
        <strain evidence="3">USNM1676648</strain>
        <tissue evidence="3">Polyp</tissue>
    </source>
</reference>
<gene>
    <name evidence="3" type="ORF">OS493_008119</name>
</gene>
<dbReference type="Pfam" id="PF02140">
    <property type="entry name" value="SUEL_Lectin"/>
    <property type="match status" value="1"/>
</dbReference>
<organism evidence="3 4">
    <name type="scientific">Desmophyllum pertusum</name>
    <dbReference type="NCBI Taxonomy" id="174260"/>
    <lineage>
        <taxon>Eukaryota</taxon>
        <taxon>Metazoa</taxon>
        <taxon>Cnidaria</taxon>
        <taxon>Anthozoa</taxon>
        <taxon>Hexacorallia</taxon>
        <taxon>Scleractinia</taxon>
        <taxon>Caryophylliina</taxon>
        <taxon>Caryophylliidae</taxon>
        <taxon>Desmophyllum</taxon>
    </lineage>
</organism>
<dbReference type="GO" id="GO:0030246">
    <property type="term" value="F:carbohydrate binding"/>
    <property type="evidence" value="ECO:0007669"/>
    <property type="project" value="InterPro"/>
</dbReference>
<name>A0A9X0CFQ4_9CNID</name>
<dbReference type="OrthoDB" id="5968268at2759"/>
<feature type="compositionally biased region" description="Basic and acidic residues" evidence="1">
    <location>
        <begin position="236"/>
        <end position="248"/>
    </location>
</feature>
<feature type="compositionally biased region" description="Acidic residues" evidence="1">
    <location>
        <begin position="214"/>
        <end position="228"/>
    </location>
</feature>
<dbReference type="EMBL" id="MU827780">
    <property type="protein sequence ID" value="KAJ7337952.1"/>
    <property type="molecule type" value="Genomic_DNA"/>
</dbReference>
<feature type="compositionally biased region" description="Polar residues" evidence="1">
    <location>
        <begin position="91"/>
        <end position="102"/>
    </location>
</feature>
<dbReference type="InterPro" id="IPR043159">
    <property type="entry name" value="Lectin_gal-bd_sf"/>
</dbReference>
<feature type="compositionally biased region" description="Polar residues" evidence="1">
    <location>
        <begin position="186"/>
        <end position="199"/>
    </location>
</feature>
<dbReference type="AlphaFoldDB" id="A0A9X0CFQ4"/>
<protein>
    <recommendedName>
        <fullName evidence="2">SUEL-type lectin domain-containing protein</fullName>
    </recommendedName>
</protein>
<dbReference type="Gene3D" id="2.60.120.740">
    <property type="match status" value="1"/>
</dbReference>
<evidence type="ECO:0000313" key="4">
    <source>
        <dbReference type="Proteomes" id="UP001163046"/>
    </source>
</evidence>
<proteinExistence type="predicted"/>
<feature type="compositionally biased region" description="Polar residues" evidence="1">
    <location>
        <begin position="142"/>
        <end position="177"/>
    </location>
</feature>
<keyword evidence="4" id="KW-1185">Reference proteome</keyword>
<dbReference type="InterPro" id="IPR000922">
    <property type="entry name" value="Lectin_gal-bd_dom"/>
</dbReference>
<feature type="compositionally biased region" description="Basic and acidic residues" evidence="1">
    <location>
        <begin position="200"/>
        <end position="213"/>
    </location>
</feature>
<feature type="compositionally biased region" description="Low complexity" evidence="1">
    <location>
        <begin position="113"/>
        <end position="131"/>
    </location>
</feature>
<evidence type="ECO:0000259" key="2">
    <source>
        <dbReference type="Pfam" id="PF02140"/>
    </source>
</evidence>
<evidence type="ECO:0000256" key="1">
    <source>
        <dbReference type="SAM" id="MobiDB-lite"/>
    </source>
</evidence>
<feature type="domain" description="SUEL-type lectin" evidence="2">
    <location>
        <begin position="16"/>
        <end position="80"/>
    </location>
</feature>
<accession>A0A9X0CFQ4</accession>